<reference evidence="1" key="1">
    <citation type="submission" date="2021-03" db="EMBL/GenBank/DDBJ databases">
        <title>Streptomyces strains.</title>
        <authorList>
            <person name="Lund M.B."/>
            <person name="Toerring T."/>
        </authorList>
    </citation>
    <scope>NUCLEOTIDE SEQUENCE</scope>
    <source>
        <strain evidence="1">JCM 4242</strain>
    </source>
</reference>
<dbReference type="SUPFAM" id="SSF69118">
    <property type="entry name" value="AhpD-like"/>
    <property type="match status" value="1"/>
</dbReference>
<sequence>MTATRKPNDAATAAHERLFPGHISTLAVTDPELIAYFDDFAFDEVQRHTGAVDERTRLMTQLAAMIAVGAVA</sequence>
<name>A0A939JV44_9ACTN</name>
<dbReference type="RefSeq" id="WP_179199167.1">
    <property type="nucleotide sequence ID" value="NZ_JAFMOF010000010.1"/>
</dbReference>
<accession>A0A939JV44</accession>
<dbReference type="AlphaFoldDB" id="A0A939JV44"/>
<evidence type="ECO:0000313" key="1">
    <source>
        <dbReference type="EMBL" id="MBO0657449.1"/>
    </source>
</evidence>
<evidence type="ECO:0000313" key="2">
    <source>
        <dbReference type="Proteomes" id="UP000664781"/>
    </source>
</evidence>
<dbReference type="Proteomes" id="UP000664781">
    <property type="component" value="Unassembled WGS sequence"/>
</dbReference>
<dbReference type="InterPro" id="IPR029032">
    <property type="entry name" value="AhpD-like"/>
</dbReference>
<dbReference type="EMBL" id="JAFMOF010000010">
    <property type="protein sequence ID" value="MBO0657449.1"/>
    <property type="molecule type" value="Genomic_DNA"/>
</dbReference>
<keyword evidence="2" id="KW-1185">Reference proteome</keyword>
<proteinExistence type="predicted"/>
<organism evidence="1 2">
    <name type="scientific">Streptomyces triculaminicus</name>
    <dbReference type="NCBI Taxonomy" id="2816232"/>
    <lineage>
        <taxon>Bacteria</taxon>
        <taxon>Bacillati</taxon>
        <taxon>Actinomycetota</taxon>
        <taxon>Actinomycetes</taxon>
        <taxon>Kitasatosporales</taxon>
        <taxon>Streptomycetaceae</taxon>
        <taxon>Streptomyces</taxon>
    </lineage>
</organism>
<protein>
    <submittedName>
        <fullName evidence="1">Uncharacterized protein</fullName>
    </submittedName>
</protein>
<comment type="caution">
    <text evidence="1">The sequence shown here is derived from an EMBL/GenBank/DDBJ whole genome shotgun (WGS) entry which is preliminary data.</text>
</comment>
<gene>
    <name evidence="1" type="ORF">J1792_33475</name>
</gene>